<proteinExistence type="predicted"/>
<reference evidence="2" key="1">
    <citation type="submission" date="2025-08" db="UniProtKB">
        <authorList>
            <consortium name="RefSeq"/>
        </authorList>
    </citation>
    <scope>IDENTIFICATION</scope>
</reference>
<dbReference type="Pfam" id="PF07690">
    <property type="entry name" value="MFS_1"/>
    <property type="match status" value="2"/>
</dbReference>
<gene>
    <name evidence="2" type="primary">LOC106123978</name>
</gene>
<dbReference type="KEGG" id="pxu:106123978"/>
<feature type="transmembrane region" description="Helical" evidence="1">
    <location>
        <begin position="147"/>
        <end position="168"/>
    </location>
</feature>
<feature type="transmembrane region" description="Helical" evidence="1">
    <location>
        <begin position="180"/>
        <end position="198"/>
    </location>
</feature>
<keyword evidence="1" id="KW-0472">Membrane</keyword>
<organism evidence="2">
    <name type="scientific">Papilio xuthus</name>
    <name type="common">Asian swallowtail butterfly</name>
    <dbReference type="NCBI Taxonomy" id="66420"/>
    <lineage>
        <taxon>Eukaryota</taxon>
        <taxon>Metazoa</taxon>
        <taxon>Ecdysozoa</taxon>
        <taxon>Arthropoda</taxon>
        <taxon>Hexapoda</taxon>
        <taxon>Insecta</taxon>
        <taxon>Pterygota</taxon>
        <taxon>Neoptera</taxon>
        <taxon>Endopterygota</taxon>
        <taxon>Lepidoptera</taxon>
        <taxon>Glossata</taxon>
        <taxon>Ditrysia</taxon>
        <taxon>Papilionoidea</taxon>
        <taxon>Papilionidae</taxon>
        <taxon>Papilioninae</taxon>
        <taxon>Papilio</taxon>
    </lineage>
</organism>
<protein>
    <submittedName>
        <fullName evidence="2">Monocarboxylate transporter 2-like</fullName>
    </submittedName>
</protein>
<evidence type="ECO:0000256" key="1">
    <source>
        <dbReference type="SAM" id="Phobius"/>
    </source>
</evidence>
<evidence type="ECO:0000313" key="2">
    <source>
        <dbReference type="RefSeq" id="XP_013175865.1"/>
    </source>
</evidence>
<feature type="transmembrane region" description="Helical" evidence="1">
    <location>
        <begin position="283"/>
        <end position="304"/>
    </location>
</feature>
<feature type="transmembrane region" description="Helical" evidence="1">
    <location>
        <begin position="114"/>
        <end position="135"/>
    </location>
</feature>
<keyword evidence="1" id="KW-0812">Transmembrane</keyword>
<feature type="transmembrane region" description="Helical" evidence="1">
    <location>
        <begin position="377"/>
        <end position="399"/>
    </location>
</feature>
<keyword evidence="1" id="KW-1133">Transmembrane helix</keyword>
<accession>A0AAJ6ZMP9</accession>
<feature type="transmembrane region" description="Helical" evidence="1">
    <location>
        <begin position="91"/>
        <end position="108"/>
    </location>
</feature>
<feature type="transmembrane region" description="Helical" evidence="1">
    <location>
        <begin position="411"/>
        <end position="431"/>
    </location>
</feature>
<feature type="transmembrane region" description="Helical" evidence="1">
    <location>
        <begin position="59"/>
        <end position="79"/>
    </location>
</feature>
<dbReference type="InterPro" id="IPR036259">
    <property type="entry name" value="MFS_trans_sf"/>
</dbReference>
<dbReference type="GO" id="GO:0008028">
    <property type="term" value="F:monocarboxylic acid transmembrane transporter activity"/>
    <property type="evidence" value="ECO:0007669"/>
    <property type="project" value="TreeGrafter"/>
</dbReference>
<dbReference type="PANTHER" id="PTHR11360">
    <property type="entry name" value="MONOCARBOXYLATE TRANSPORTER"/>
    <property type="match status" value="1"/>
</dbReference>
<feature type="transmembrane region" description="Helical" evidence="1">
    <location>
        <begin position="21"/>
        <end position="47"/>
    </location>
</feature>
<dbReference type="InterPro" id="IPR050327">
    <property type="entry name" value="Proton-linked_MCT"/>
</dbReference>
<sequence length="483" mass="53777">MTVKEVMKNKKYELVPPDGGWGYVIWISVIINGIATASFLGSFGIIFNELFIQLKMGSTSITLLNGINAMCVALSGFMTGPLLKFLSTRQLGMVAAFFINLGTFGTVFVNSKLLFFVCQGLLQNIGIGFLLNITYSVINEYFVKRRLLSLSVTQTIPAIIALFSPQLVNMVINYYGFRGAFILLSAINMHTFVAVCLMQPVAWHMKKIEIPNVESSEMKLLLVQDKTDQHIPCVKLSDKEKEVEQNIDKKGEKDLELDVATEKSKSIRGIILEAIDLKLMKTFILSNAGLGLAICGFADLTFTLMLPQTLYAMNWTEDEVARAVSLNCFGDLVTRILFIIGSSWLVRFESQQIYLVGLFLAVTTRLGMLGFENVTTILTFLTIMGVSKCTIIMLIPQVIAEAVKPEQFTSAMGIFMLSFGFINLSFGPIIGAVRDLTDSYPTAIYIITSCFGIVIMFWIVEMVYKKNKHKRKPNTQISKKGLS</sequence>
<dbReference type="RefSeq" id="XP_013175865.1">
    <property type="nucleotide sequence ID" value="XM_013320411.1"/>
</dbReference>
<dbReference type="Proteomes" id="UP000694872">
    <property type="component" value="Unplaced"/>
</dbReference>
<dbReference type="Gene3D" id="1.20.1250.20">
    <property type="entry name" value="MFS general substrate transporter like domains"/>
    <property type="match status" value="2"/>
</dbReference>
<name>A0AAJ6ZMP9_PAPXU</name>
<dbReference type="SUPFAM" id="SSF103473">
    <property type="entry name" value="MFS general substrate transporter"/>
    <property type="match status" value="1"/>
</dbReference>
<dbReference type="GeneID" id="106123978"/>
<dbReference type="InterPro" id="IPR011701">
    <property type="entry name" value="MFS"/>
</dbReference>
<dbReference type="AlphaFoldDB" id="A0AAJ6ZMP9"/>
<dbReference type="PANTHER" id="PTHR11360:SF309">
    <property type="entry name" value="MONOCARBOXYLATE TRANSPORTER 7-LIKE PROTEIN"/>
    <property type="match status" value="1"/>
</dbReference>
<feature type="transmembrane region" description="Helical" evidence="1">
    <location>
        <begin position="443"/>
        <end position="464"/>
    </location>
</feature>